<keyword evidence="4" id="KW-1185">Reference proteome</keyword>
<dbReference type="SUPFAM" id="SSF56601">
    <property type="entry name" value="beta-lactamase/transpeptidase-like"/>
    <property type="match status" value="1"/>
</dbReference>
<dbReference type="Pfam" id="PF00144">
    <property type="entry name" value="Beta-lactamase"/>
    <property type="match status" value="1"/>
</dbReference>
<evidence type="ECO:0000313" key="4">
    <source>
        <dbReference type="Proteomes" id="UP000198670"/>
    </source>
</evidence>
<dbReference type="Gene3D" id="3.40.710.10">
    <property type="entry name" value="DD-peptidase/beta-lactamase superfamily"/>
    <property type="match status" value="1"/>
</dbReference>
<evidence type="ECO:0000313" key="3">
    <source>
        <dbReference type="EMBL" id="SFJ87031.1"/>
    </source>
</evidence>
<keyword evidence="1" id="KW-0472">Membrane</keyword>
<feature type="transmembrane region" description="Helical" evidence="1">
    <location>
        <begin position="565"/>
        <end position="588"/>
    </location>
</feature>
<dbReference type="Proteomes" id="UP000198670">
    <property type="component" value="Unassembled WGS sequence"/>
</dbReference>
<evidence type="ECO:0000259" key="2">
    <source>
        <dbReference type="Pfam" id="PF00144"/>
    </source>
</evidence>
<keyword evidence="1" id="KW-1133">Transmembrane helix</keyword>
<dbReference type="STRING" id="1477437.SAMN05444682_11580"/>
<reference evidence="3 4" key="1">
    <citation type="submission" date="2016-10" db="EMBL/GenBank/DDBJ databases">
        <authorList>
            <person name="de Groot N.N."/>
        </authorList>
    </citation>
    <scope>NUCLEOTIDE SEQUENCE [LARGE SCALE GENOMIC DNA]</scope>
    <source>
        <strain evidence="3 4">RK1</strain>
    </source>
</reference>
<dbReference type="InterPro" id="IPR050491">
    <property type="entry name" value="AmpC-like"/>
</dbReference>
<name>A0A1I3UYQ8_9SPHI</name>
<feature type="domain" description="Beta-lactamase-related" evidence="2">
    <location>
        <begin position="42"/>
        <end position="364"/>
    </location>
</feature>
<organism evidence="3 4">
    <name type="scientific">Parapedobacter indicus</name>
    <dbReference type="NCBI Taxonomy" id="1477437"/>
    <lineage>
        <taxon>Bacteria</taxon>
        <taxon>Pseudomonadati</taxon>
        <taxon>Bacteroidota</taxon>
        <taxon>Sphingobacteriia</taxon>
        <taxon>Sphingobacteriales</taxon>
        <taxon>Sphingobacteriaceae</taxon>
        <taxon>Parapedobacter</taxon>
    </lineage>
</organism>
<dbReference type="AlphaFoldDB" id="A0A1I3UYQ8"/>
<feature type="transmembrane region" description="Helical" evidence="1">
    <location>
        <begin position="609"/>
        <end position="628"/>
    </location>
</feature>
<feature type="transmembrane region" description="Helical" evidence="1">
    <location>
        <begin position="496"/>
        <end position="519"/>
    </location>
</feature>
<accession>A0A1I3UYQ8</accession>
<evidence type="ECO:0000256" key="1">
    <source>
        <dbReference type="SAM" id="Phobius"/>
    </source>
</evidence>
<dbReference type="EMBL" id="FOQO01000015">
    <property type="protein sequence ID" value="SFJ87031.1"/>
    <property type="molecule type" value="Genomic_DNA"/>
</dbReference>
<keyword evidence="1" id="KW-0812">Transmembrane</keyword>
<gene>
    <name evidence="3" type="ORF">SAMN05444682_11580</name>
</gene>
<dbReference type="PANTHER" id="PTHR46825">
    <property type="entry name" value="D-ALANYL-D-ALANINE-CARBOXYPEPTIDASE/ENDOPEPTIDASE AMPH"/>
    <property type="match status" value="1"/>
</dbReference>
<dbReference type="InterPro" id="IPR001466">
    <property type="entry name" value="Beta-lactam-related"/>
</dbReference>
<feature type="transmembrane region" description="Helical" evidence="1">
    <location>
        <begin position="526"/>
        <end position="545"/>
    </location>
</feature>
<dbReference type="InterPro" id="IPR012338">
    <property type="entry name" value="Beta-lactam/transpept-like"/>
</dbReference>
<dbReference type="PANTHER" id="PTHR46825:SF9">
    <property type="entry name" value="BETA-LACTAMASE-RELATED DOMAIN-CONTAINING PROTEIN"/>
    <property type="match status" value="1"/>
</dbReference>
<dbReference type="OrthoDB" id="9798166at2"/>
<protein>
    <submittedName>
        <fullName evidence="3">CubicO group peptidase, beta-lactamase class C family</fullName>
    </submittedName>
</protein>
<sequence length="630" mass="70426">MNKHIPSFLILFFTALLANRTNARLQPDDSPASEIDQLLTKIDTVLQKEHIPGLMISMVKKDSVLFSGGLGYADMEQKIKVDHTTQFHLASITKFFVAMGIQKLVASGKLNLNDRLQAIAPEIPFTNKWEATHPVRLVHLLEHTAAFEDIQLNKMVTTTGKPLKGIDGVKAVANSLNSRWKPGKMMSYSNPGYDVLGYVIEKVSGASWDNYIDQVLFKPLRMNHTRFDLNGKRLPSYAKGYNFNDGKYTLLPLYGPSGNGASGSLVSDAADMAKFMRFLLNADKNSKVDPLDGKAILEMEKVHSTLAGQNGLQTGYALGNDLFPNNKKITFRGHNGKGEGFVSWIFFNREAGLAYTIAANCNTNLWPVSQLIEDFLTKDIDYPTLNSVKIDPAKIAPMLGYYQYMNPKNERWEFFKRIFGGINLLSIDADKLVVERGNGQIDSLIHMGNHTFRLKGNIIPSLIMGVDHEGRSFFQGYGNGFYSKTSYGPILFQKTLIYLGLLAALLSLIYTVIGIPLVLFRKMKAIDLGILGLPAIGTISFLLAFRKMGLTDAANKELFTTLNTTSFSIFAGMLFFGIGVVIGAYLLYRQWPQIRSKWIKFPLAFNILFLFYLVVLFSIHGWIGIPIWKM</sequence>
<dbReference type="RefSeq" id="WP_090631999.1">
    <property type="nucleotide sequence ID" value="NZ_FOQO01000015.1"/>
</dbReference>
<proteinExistence type="predicted"/>